<dbReference type="Pfam" id="PF04892">
    <property type="entry name" value="VanZ"/>
    <property type="match status" value="1"/>
</dbReference>
<evidence type="ECO:0000313" key="3">
    <source>
        <dbReference type="EMBL" id="MBB6453639.1"/>
    </source>
</evidence>
<protein>
    <submittedName>
        <fullName evidence="3">VanZ family protein</fullName>
    </submittedName>
</protein>
<evidence type="ECO:0000313" key="4">
    <source>
        <dbReference type="Proteomes" id="UP000581688"/>
    </source>
</evidence>
<feature type="transmembrane region" description="Helical" evidence="1">
    <location>
        <begin position="138"/>
        <end position="157"/>
    </location>
</feature>
<evidence type="ECO:0000259" key="2">
    <source>
        <dbReference type="Pfam" id="PF04892"/>
    </source>
</evidence>
<sequence>MKKWFFWLLPLSWMGVIFYASGQPYEKQDLKPFFSEYLNFSFLEPFVDSIVFTYHNSEVSVEALGINGFIEFFIRKGAHFGVFFLLFLFFILAFRKSTAFSNGKIGVLSFVFTVLYAITDEIHQGFTPNRTPYAGDIIIDTIGAVFGTIFYAFFLKFSRS</sequence>
<accession>A0A841Q598</accession>
<organism evidence="3 4">
    <name type="scientific">Salirhabdus euzebyi</name>
    <dbReference type="NCBI Taxonomy" id="394506"/>
    <lineage>
        <taxon>Bacteria</taxon>
        <taxon>Bacillati</taxon>
        <taxon>Bacillota</taxon>
        <taxon>Bacilli</taxon>
        <taxon>Bacillales</taxon>
        <taxon>Bacillaceae</taxon>
        <taxon>Salirhabdus</taxon>
    </lineage>
</organism>
<keyword evidence="4" id="KW-1185">Reference proteome</keyword>
<dbReference type="InterPro" id="IPR006976">
    <property type="entry name" value="VanZ-like"/>
</dbReference>
<comment type="caution">
    <text evidence="3">The sequence shown here is derived from an EMBL/GenBank/DDBJ whole genome shotgun (WGS) entry which is preliminary data.</text>
</comment>
<keyword evidence="1" id="KW-0812">Transmembrane</keyword>
<name>A0A841Q598_9BACI</name>
<dbReference type="NCBIfam" id="NF037970">
    <property type="entry name" value="vanZ_1"/>
    <property type="match status" value="1"/>
</dbReference>
<feature type="domain" description="VanZ-like" evidence="2">
    <location>
        <begin position="6"/>
        <end position="154"/>
    </location>
</feature>
<evidence type="ECO:0000256" key="1">
    <source>
        <dbReference type="SAM" id="Phobius"/>
    </source>
</evidence>
<dbReference type="AlphaFoldDB" id="A0A841Q598"/>
<keyword evidence="1" id="KW-1133">Transmembrane helix</keyword>
<dbReference type="InterPro" id="IPR016747">
    <property type="entry name" value="Phosphotransbutyrylase"/>
</dbReference>
<reference evidence="3 4" key="1">
    <citation type="submission" date="2020-08" db="EMBL/GenBank/DDBJ databases">
        <title>Genomic Encyclopedia of Type Strains, Phase IV (KMG-IV): sequencing the most valuable type-strain genomes for metagenomic binning, comparative biology and taxonomic classification.</title>
        <authorList>
            <person name="Goeker M."/>
        </authorList>
    </citation>
    <scope>NUCLEOTIDE SEQUENCE [LARGE SCALE GENOMIC DNA]</scope>
    <source>
        <strain evidence="3 4">DSM 19612</strain>
    </source>
</reference>
<dbReference type="RefSeq" id="WP_174496013.1">
    <property type="nucleotide sequence ID" value="NZ_CADDWK010000005.1"/>
</dbReference>
<gene>
    <name evidence="3" type="ORF">HNQ94_002088</name>
</gene>
<proteinExistence type="predicted"/>
<feature type="transmembrane region" description="Helical" evidence="1">
    <location>
        <begin position="77"/>
        <end position="94"/>
    </location>
</feature>
<keyword evidence="1" id="KW-0472">Membrane</keyword>
<dbReference type="Proteomes" id="UP000581688">
    <property type="component" value="Unassembled WGS sequence"/>
</dbReference>
<dbReference type="PIRSF" id="PIRSF019083">
    <property type="entry name" value="UCP019083_VanZ"/>
    <property type="match status" value="1"/>
</dbReference>
<feature type="transmembrane region" description="Helical" evidence="1">
    <location>
        <begin position="101"/>
        <end position="118"/>
    </location>
</feature>
<dbReference type="EMBL" id="JACHGH010000005">
    <property type="protein sequence ID" value="MBB6453639.1"/>
    <property type="molecule type" value="Genomic_DNA"/>
</dbReference>